<feature type="binding site" evidence="5">
    <location>
        <position position="62"/>
    </location>
    <ligand>
        <name>[4Fe-4S] cluster</name>
        <dbReference type="ChEBI" id="CHEBI:49883"/>
        <note>4Fe-4S-S-AdoMet</note>
    </ligand>
</feature>
<dbReference type="SFLD" id="SFLDF00348">
    <property type="entry name" value="FeFe_hydrogenase_maturase_(Hyd"/>
    <property type="match status" value="1"/>
</dbReference>
<dbReference type="InterPro" id="IPR058240">
    <property type="entry name" value="rSAM_sf"/>
</dbReference>
<dbReference type="InterPro" id="IPR034422">
    <property type="entry name" value="HydE/PylB-like"/>
</dbReference>
<dbReference type="PANTHER" id="PTHR43726:SF1">
    <property type="entry name" value="BIOTIN SYNTHASE"/>
    <property type="match status" value="1"/>
</dbReference>
<dbReference type="STRING" id="573370.DMR_37150"/>
<dbReference type="SFLD" id="SFLDG01082">
    <property type="entry name" value="B12-binding_domain_containing"/>
    <property type="match status" value="1"/>
</dbReference>
<feature type="binding site" evidence="6">
    <location>
        <position position="130"/>
    </location>
    <ligand>
        <name>(3R)-3-methyl-D-ornithine</name>
        <dbReference type="ChEBI" id="CHEBI:64642"/>
    </ligand>
</feature>
<reference evidence="9 10" key="1">
    <citation type="journal article" date="2009" name="Genome Res.">
        <title>Whole genome sequence of Desulfovibrio magneticus strain RS-1 revealed common gene clusters in magnetotactic bacteria.</title>
        <authorList>
            <person name="Nakazawa H."/>
            <person name="Arakaki A."/>
            <person name="Narita-Yamada S."/>
            <person name="Yashiro I."/>
            <person name="Jinno K."/>
            <person name="Aoki N."/>
            <person name="Tsuruyama A."/>
            <person name="Okamura Y."/>
            <person name="Tanikawa S."/>
            <person name="Fujita N."/>
            <person name="Takeyama H."/>
            <person name="Matsunaga T."/>
        </authorList>
    </citation>
    <scope>NUCLEOTIDE SEQUENCE [LARGE SCALE GENOMIC DNA]</scope>
    <source>
        <strain evidence="10">ATCC 700980 / DSM 13731 / RS-1</strain>
    </source>
</reference>
<dbReference type="InterPro" id="IPR007197">
    <property type="entry name" value="rSAM"/>
</dbReference>
<dbReference type="Proteomes" id="UP000009071">
    <property type="component" value="Chromosome"/>
</dbReference>
<dbReference type="OrthoDB" id="9775764at2"/>
<sequence length="359" mass="38961">MAGPQRWTRPELMELLDIRGGLSRQELYDRADAVRRERMGDAVPLRGIVEFSNICANDCLYCGIRATNANIPRYRLDDAVILDLARGMEGQGQTTIVLQSGEAPSRDGDAALGRLVSRLKAETRLAVTLSVGNRPREVYAHWRDCGMDRYLLRFETSDPALFARLHPDCTLSQRLRCLGDLLDLGVQTGGGFMTGLPGETLSTGADNILLCRDLDLDMIGLGPYIPHPDTPMGQSQNVHVLDPERHFVALAATRLVNPDAHIPATTAFDALFPGTGRNLALTRGANVFMPSATPVARRPEYQLYPGKPCLDETGEACARCVLGRLAALGRQVDQGPGHSRKPGRAVSGEGAVGRGNILD</sequence>
<dbReference type="SFLD" id="SFLDG01280">
    <property type="entry name" value="HydE/PylB-like"/>
    <property type="match status" value="1"/>
</dbReference>
<evidence type="ECO:0000256" key="6">
    <source>
        <dbReference type="PIRSR" id="PIRSR004762-2"/>
    </source>
</evidence>
<dbReference type="HOGENOM" id="CLU_033172_0_1_7"/>
<feature type="region of interest" description="Disordered" evidence="7">
    <location>
        <begin position="332"/>
        <end position="359"/>
    </location>
</feature>
<dbReference type="InterPro" id="IPR024021">
    <property type="entry name" value="FeFe-hyd_HydE_rSAM"/>
</dbReference>
<evidence type="ECO:0000256" key="3">
    <source>
        <dbReference type="ARBA" id="ARBA00023004"/>
    </source>
</evidence>
<dbReference type="SMART" id="SM00729">
    <property type="entry name" value="Elp3"/>
    <property type="match status" value="1"/>
</dbReference>
<protein>
    <recommendedName>
        <fullName evidence="8">Radical SAM core domain-containing protein</fullName>
    </recommendedName>
</protein>
<dbReference type="GO" id="GO:0051539">
    <property type="term" value="F:4 iron, 4 sulfur cluster binding"/>
    <property type="evidence" value="ECO:0007669"/>
    <property type="project" value="UniProtKB-KW"/>
</dbReference>
<dbReference type="SFLD" id="SFLDG01060">
    <property type="entry name" value="BATS_domain_containing"/>
    <property type="match status" value="1"/>
</dbReference>
<dbReference type="Gene3D" id="3.20.20.70">
    <property type="entry name" value="Aldolase class I"/>
    <property type="match status" value="1"/>
</dbReference>
<proteinExistence type="predicted"/>
<evidence type="ECO:0000256" key="4">
    <source>
        <dbReference type="ARBA" id="ARBA00023014"/>
    </source>
</evidence>
<feature type="domain" description="Radical SAM core" evidence="8">
    <location>
        <begin position="41"/>
        <end position="265"/>
    </location>
</feature>
<dbReference type="EMBL" id="AP010904">
    <property type="protein sequence ID" value="BAH77206.1"/>
    <property type="molecule type" value="Genomic_DNA"/>
</dbReference>
<dbReference type="RefSeq" id="WP_015862348.1">
    <property type="nucleotide sequence ID" value="NC_012796.1"/>
</dbReference>
<dbReference type="GO" id="GO:0046872">
    <property type="term" value="F:metal ion binding"/>
    <property type="evidence" value="ECO:0007669"/>
    <property type="project" value="UniProtKB-KW"/>
</dbReference>
<dbReference type="PROSITE" id="PS51918">
    <property type="entry name" value="RADICAL_SAM"/>
    <property type="match status" value="1"/>
</dbReference>
<feature type="binding site" evidence="5">
    <location>
        <position position="59"/>
    </location>
    <ligand>
        <name>[4Fe-4S] cluster</name>
        <dbReference type="ChEBI" id="CHEBI:49883"/>
        <note>4Fe-4S-S-AdoMet</note>
    </ligand>
</feature>
<keyword evidence="1 5" id="KW-0949">S-adenosyl-L-methionine</keyword>
<dbReference type="eggNOG" id="COG0502">
    <property type="taxonomic scope" value="Bacteria"/>
</dbReference>
<organism evidence="9 10">
    <name type="scientific">Solidesulfovibrio magneticus (strain ATCC 700980 / DSM 13731 / RS-1)</name>
    <name type="common">Desulfovibrio magneticus</name>
    <dbReference type="NCBI Taxonomy" id="573370"/>
    <lineage>
        <taxon>Bacteria</taxon>
        <taxon>Pseudomonadati</taxon>
        <taxon>Thermodesulfobacteriota</taxon>
        <taxon>Desulfovibrionia</taxon>
        <taxon>Desulfovibrionales</taxon>
        <taxon>Desulfovibrionaceae</taxon>
        <taxon>Solidesulfovibrio</taxon>
    </lineage>
</organism>
<feature type="binding site" evidence="6">
    <location>
        <position position="155"/>
    </location>
    <ligand>
        <name>S-adenosyl-L-methionine</name>
        <dbReference type="ChEBI" id="CHEBI:59789"/>
    </ligand>
</feature>
<dbReference type="PIRSF" id="PIRSF004762">
    <property type="entry name" value="CHP00423"/>
    <property type="match status" value="1"/>
</dbReference>
<dbReference type="SUPFAM" id="SSF102114">
    <property type="entry name" value="Radical SAM enzymes"/>
    <property type="match status" value="1"/>
</dbReference>
<keyword evidence="2" id="KW-0479">Metal-binding</keyword>
<accession>C4XM78</accession>
<dbReference type="CDD" id="cd01335">
    <property type="entry name" value="Radical_SAM"/>
    <property type="match status" value="1"/>
</dbReference>
<keyword evidence="3 5" id="KW-0408">Iron</keyword>
<dbReference type="SFLD" id="SFLDS00029">
    <property type="entry name" value="Radical_SAM"/>
    <property type="match status" value="1"/>
</dbReference>
<dbReference type="KEGG" id="dma:DMR_37150"/>
<dbReference type="AlphaFoldDB" id="C4XM78"/>
<dbReference type="GO" id="GO:0016740">
    <property type="term" value="F:transferase activity"/>
    <property type="evidence" value="ECO:0007669"/>
    <property type="project" value="TreeGrafter"/>
</dbReference>
<evidence type="ECO:0000256" key="7">
    <source>
        <dbReference type="SAM" id="MobiDB-lite"/>
    </source>
</evidence>
<evidence type="ECO:0000256" key="1">
    <source>
        <dbReference type="ARBA" id="ARBA00022691"/>
    </source>
</evidence>
<keyword evidence="4 5" id="KW-0411">Iron-sulfur</keyword>
<evidence type="ECO:0000256" key="5">
    <source>
        <dbReference type="PIRSR" id="PIRSR004762-1"/>
    </source>
</evidence>
<dbReference type="InterPro" id="IPR006638">
    <property type="entry name" value="Elp3/MiaA/NifB-like_rSAM"/>
</dbReference>
<dbReference type="InterPro" id="IPR013785">
    <property type="entry name" value="Aldolase_TIM"/>
</dbReference>
<evidence type="ECO:0000259" key="8">
    <source>
        <dbReference type="PROSITE" id="PS51918"/>
    </source>
</evidence>
<feature type="binding site" evidence="5">
    <location>
        <position position="55"/>
    </location>
    <ligand>
        <name>[4Fe-4S] cluster</name>
        <dbReference type="ChEBI" id="CHEBI:49883"/>
        <note>4Fe-4S-S-AdoMet</note>
    </ligand>
</feature>
<dbReference type="Pfam" id="PF04055">
    <property type="entry name" value="Radical_SAM"/>
    <property type="match status" value="1"/>
</dbReference>
<evidence type="ECO:0000313" key="9">
    <source>
        <dbReference type="EMBL" id="BAH77206.1"/>
    </source>
</evidence>
<feature type="binding site" evidence="6">
    <location>
        <position position="174"/>
    </location>
    <ligand>
        <name>S-adenosyl-L-methionine</name>
        <dbReference type="ChEBI" id="CHEBI:59789"/>
    </ligand>
</feature>
<evidence type="ECO:0000256" key="2">
    <source>
        <dbReference type="ARBA" id="ARBA00022723"/>
    </source>
</evidence>
<name>C4XM78_SOLM1</name>
<keyword evidence="5" id="KW-0004">4Fe-4S</keyword>
<dbReference type="PANTHER" id="PTHR43726">
    <property type="entry name" value="3-METHYLORNITHINE SYNTHASE"/>
    <property type="match status" value="1"/>
</dbReference>
<gene>
    <name evidence="9" type="ordered locus">DMR_37150</name>
</gene>
<comment type="cofactor">
    <cofactor evidence="5">
        <name>[4Fe-4S] cluster</name>
        <dbReference type="ChEBI" id="CHEBI:49883"/>
    </cofactor>
    <text evidence="5">Binds 1 [4Fe-4S] cluster. The cluster is coordinated with 3 cysteines and an exchangeable S-adenosyl-L-methionine.</text>
</comment>
<evidence type="ECO:0000313" key="10">
    <source>
        <dbReference type="Proteomes" id="UP000009071"/>
    </source>
</evidence>
<dbReference type="NCBIfam" id="TIGR03956">
    <property type="entry name" value="rSAM_HydE"/>
    <property type="match status" value="1"/>
</dbReference>
<keyword evidence="10" id="KW-1185">Reference proteome</keyword>